<evidence type="ECO:0000313" key="2">
    <source>
        <dbReference type="Proteomes" id="UP000823775"/>
    </source>
</evidence>
<name>A0ABS8TIH1_DATST</name>
<feature type="non-terminal residue" evidence="1">
    <location>
        <position position="73"/>
    </location>
</feature>
<feature type="non-terminal residue" evidence="1">
    <location>
        <position position="1"/>
    </location>
</feature>
<protein>
    <submittedName>
        <fullName evidence="1">Uncharacterized protein</fullName>
    </submittedName>
</protein>
<evidence type="ECO:0000313" key="1">
    <source>
        <dbReference type="EMBL" id="MCD7470364.1"/>
    </source>
</evidence>
<proteinExistence type="predicted"/>
<dbReference type="Proteomes" id="UP000823775">
    <property type="component" value="Unassembled WGS sequence"/>
</dbReference>
<keyword evidence="2" id="KW-1185">Reference proteome</keyword>
<dbReference type="EMBL" id="JACEIK010001554">
    <property type="protein sequence ID" value="MCD7470364.1"/>
    <property type="molecule type" value="Genomic_DNA"/>
</dbReference>
<organism evidence="1 2">
    <name type="scientific">Datura stramonium</name>
    <name type="common">Jimsonweed</name>
    <name type="synonym">Common thornapple</name>
    <dbReference type="NCBI Taxonomy" id="4076"/>
    <lineage>
        <taxon>Eukaryota</taxon>
        <taxon>Viridiplantae</taxon>
        <taxon>Streptophyta</taxon>
        <taxon>Embryophyta</taxon>
        <taxon>Tracheophyta</taxon>
        <taxon>Spermatophyta</taxon>
        <taxon>Magnoliopsida</taxon>
        <taxon>eudicotyledons</taxon>
        <taxon>Gunneridae</taxon>
        <taxon>Pentapetalae</taxon>
        <taxon>asterids</taxon>
        <taxon>lamiids</taxon>
        <taxon>Solanales</taxon>
        <taxon>Solanaceae</taxon>
        <taxon>Solanoideae</taxon>
        <taxon>Datureae</taxon>
        <taxon>Datura</taxon>
    </lineage>
</organism>
<comment type="caution">
    <text evidence="1">The sequence shown here is derived from an EMBL/GenBank/DDBJ whole genome shotgun (WGS) entry which is preliminary data.</text>
</comment>
<sequence>EGQLTVRTAYRAIACLWSYEAANAYGPIDCLRSHDATIIHRIIRLLSELLAILESSMYSFYAKDDITDSHEGL</sequence>
<gene>
    <name evidence="1" type="ORF">HAX54_010154</name>
</gene>
<reference evidence="1 2" key="1">
    <citation type="journal article" date="2021" name="BMC Genomics">
        <title>Datura genome reveals duplications of psychoactive alkaloid biosynthetic genes and high mutation rate following tissue culture.</title>
        <authorList>
            <person name="Rajewski A."/>
            <person name="Carter-House D."/>
            <person name="Stajich J."/>
            <person name="Litt A."/>
        </authorList>
    </citation>
    <scope>NUCLEOTIDE SEQUENCE [LARGE SCALE GENOMIC DNA]</scope>
    <source>
        <strain evidence="1">AR-01</strain>
    </source>
</reference>
<accession>A0ABS8TIH1</accession>